<name>M4Z8U8_9BRAD</name>
<proteinExistence type="predicted"/>
<dbReference type="HOGENOM" id="CLU_087872_0_0_5"/>
<dbReference type="Gene3D" id="3.90.1340.10">
    <property type="entry name" value="Phage tail collar domain"/>
    <property type="match status" value="1"/>
</dbReference>
<evidence type="ECO:0000313" key="3">
    <source>
        <dbReference type="Proteomes" id="UP000011841"/>
    </source>
</evidence>
<keyword evidence="3" id="KW-1185">Reference proteome</keyword>
<dbReference type="EMBL" id="AP012603">
    <property type="protein sequence ID" value="BAM89857.1"/>
    <property type="molecule type" value="Genomic_DNA"/>
</dbReference>
<dbReference type="SUPFAM" id="SSF88874">
    <property type="entry name" value="Receptor-binding domain of short tail fibre protein gp12"/>
    <property type="match status" value="1"/>
</dbReference>
<dbReference type="InterPro" id="IPR037053">
    <property type="entry name" value="Phage_tail_collar_dom_sf"/>
</dbReference>
<dbReference type="AlphaFoldDB" id="M4Z8U8"/>
<dbReference type="InterPro" id="IPR011083">
    <property type="entry name" value="Phage_tail_collar_dom"/>
</dbReference>
<evidence type="ECO:0000259" key="1">
    <source>
        <dbReference type="Pfam" id="PF07484"/>
    </source>
</evidence>
<dbReference type="Pfam" id="PF07484">
    <property type="entry name" value="Collar"/>
    <property type="match status" value="1"/>
</dbReference>
<dbReference type="PATRIC" id="fig|1245469.3.peg.3948"/>
<feature type="domain" description="Phage tail collar" evidence="1">
    <location>
        <begin position="7"/>
        <end position="65"/>
    </location>
</feature>
<protein>
    <recommendedName>
        <fullName evidence="1">Phage tail collar domain-containing protein</fullName>
    </recommendedName>
</protein>
<dbReference type="RefSeq" id="WP_015666967.1">
    <property type="nucleotide sequence ID" value="NC_020453.1"/>
</dbReference>
<dbReference type="KEGG" id="aol:S58_38680"/>
<accession>M4Z8U8</accession>
<organism evidence="2 3">
    <name type="scientific">Bradyrhizobium oligotrophicum S58</name>
    <dbReference type="NCBI Taxonomy" id="1245469"/>
    <lineage>
        <taxon>Bacteria</taxon>
        <taxon>Pseudomonadati</taxon>
        <taxon>Pseudomonadota</taxon>
        <taxon>Alphaproteobacteria</taxon>
        <taxon>Hyphomicrobiales</taxon>
        <taxon>Nitrobacteraceae</taxon>
        <taxon>Bradyrhizobium</taxon>
    </lineage>
</organism>
<evidence type="ECO:0000313" key="2">
    <source>
        <dbReference type="EMBL" id="BAM89857.1"/>
    </source>
</evidence>
<dbReference type="eggNOG" id="COG4675">
    <property type="taxonomic scope" value="Bacteria"/>
</dbReference>
<reference evidence="2 3" key="1">
    <citation type="journal article" date="2013" name="Appl. Environ. Microbiol.">
        <title>Genome analysis suggests that the soil oligotrophic bacterium Agromonas oligotrophica (Bradyrhizobium oligotrophicum) is a nitrogen-fixing symbiont of Aeschynomene indica.</title>
        <authorList>
            <person name="Okubo T."/>
            <person name="Fukushima S."/>
            <person name="Itakura M."/>
            <person name="Oshima K."/>
            <person name="Longtonglang A."/>
            <person name="Teaumroong N."/>
            <person name="Mitsui H."/>
            <person name="Hattori M."/>
            <person name="Hattori R."/>
            <person name="Hattori T."/>
            <person name="Minamisawa K."/>
        </authorList>
    </citation>
    <scope>NUCLEOTIDE SEQUENCE [LARGE SCALE GENOMIC DNA]</scope>
    <source>
        <strain evidence="2 3">S58</strain>
    </source>
</reference>
<dbReference type="STRING" id="1245469.S58_38680"/>
<gene>
    <name evidence="2" type="ORF">S58_38680</name>
</gene>
<sequence>MSDPYVGEIQAFPFTFAADGFGAGAWLACAGQVLPIQRYTLLFALIGTFYGGNGTTNFQLPNLNGCITNSQGDGPGLQPRVLGETIGGATAFLTSAELPAHTHTLQLGGRTAADAAPGPGTGVGMVAIDPAFNGFVAPPATTTFAPNAVTFSGQSIPHENMQPTQALIWCIAVSGVFPSFNNS</sequence>
<dbReference type="Proteomes" id="UP000011841">
    <property type="component" value="Chromosome"/>
</dbReference>
<dbReference type="GeneID" id="301817685"/>
<dbReference type="OrthoDB" id="9810174at2"/>